<protein>
    <submittedName>
        <fullName evidence="5">ArsR family transcriptional regulator</fullName>
    </submittedName>
</protein>
<keyword evidence="6" id="KW-1185">Reference proteome</keyword>
<dbReference type="PROSITE" id="PS50987">
    <property type="entry name" value="HTH_ARSR_2"/>
    <property type="match status" value="1"/>
</dbReference>
<evidence type="ECO:0000259" key="4">
    <source>
        <dbReference type="PROSITE" id="PS50987"/>
    </source>
</evidence>
<keyword evidence="2" id="KW-0238">DNA-binding</keyword>
<dbReference type="SUPFAM" id="SSF46785">
    <property type="entry name" value="Winged helix' DNA-binding domain"/>
    <property type="match status" value="1"/>
</dbReference>
<dbReference type="InterPro" id="IPR036390">
    <property type="entry name" value="WH_DNA-bd_sf"/>
</dbReference>
<dbReference type="InParanoid" id="A0A4R5C6K4"/>
<sequence>MKLIKNADAQSVGRGFHGEVRLDTSVCYDFVVSLRALFNPRTFTRSRRWASEQLDRLGEDVVVQGRFLFQGLDTALGYGAVRLIRQLPAGAGPEDLVAAMRRMPAAELALLMLDSGDADASRLERFQAAMGKKAKAVVDGAVDGLASGWATRCRRVLREPAAVQEEFVTVLEAYLTQVFAAHVGDVTKLVADADTAARSLLDVLPAAAGIERLTGGYTLGEDLDLAAVTLAPSVFIHPYVVARIDEDTREALVVYGVDSDFFDGYDPVPMRHDLVAALKAMSDPNRLALLRMLAERPMYAAELAAQLRLGQPTVHHHVHQLRAAGLLRQERDRTGMKYSLRADATAEILRSLEGWIFGPLDRRS</sequence>
<dbReference type="GO" id="GO:0003700">
    <property type="term" value="F:DNA-binding transcription factor activity"/>
    <property type="evidence" value="ECO:0007669"/>
    <property type="project" value="InterPro"/>
</dbReference>
<dbReference type="AlphaFoldDB" id="A0A4R5C6K4"/>
<evidence type="ECO:0000256" key="3">
    <source>
        <dbReference type="ARBA" id="ARBA00023163"/>
    </source>
</evidence>
<evidence type="ECO:0000256" key="1">
    <source>
        <dbReference type="ARBA" id="ARBA00023015"/>
    </source>
</evidence>
<dbReference type="PANTHER" id="PTHR33154">
    <property type="entry name" value="TRANSCRIPTIONAL REGULATOR, ARSR FAMILY"/>
    <property type="match status" value="1"/>
</dbReference>
<dbReference type="GO" id="GO:0003677">
    <property type="term" value="F:DNA binding"/>
    <property type="evidence" value="ECO:0007669"/>
    <property type="project" value="UniProtKB-KW"/>
</dbReference>
<name>A0A4R5C6K4_9ACTN</name>
<dbReference type="RefSeq" id="WP_131902035.1">
    <property type="nucleotide sequence ID" value="NZ_SMKZ01000092.1"/>
</dbReference>
<evidence type="ECO:0000313" key="6">
    <source>
        <dbReference type="Proteomes" id="UP000294739"/>
    </source>
</evidence>
<evidence type="ECO:0000313" key="5">
    <source>
        <dbReference type="EMBL" id="TDD95401.1"/>
    </source>
</evidence>
<dbReference type="NCBIfam" id="NF033788">
    <property type="entry name" value="HTH_metalloreg"/>
    <property type="match status" value="1"/>
</dbReference>
<dbReference type="InterPro" id="IPR036388">
    <property type="entry name" value="WH-like_DNA-bd_sf"/>
</dbReference>
<gene>
    <name evidence="5" type="ORF">E1269_31225</name>
</gene>
<dbReference type="OrthoDB" id="3628603at2"/>
<keyword evidence="1" id="KW-0805">Transcription regulation</keyword>
<organism evidence="5 6">
    <name type="scientific">Jiangella asiatica</name>
    <dbReference type="NCBI Taxonomy" id="2530372"/>
    <lineage>
        <taxon>Bacteria</taxon>
        <taxon>Bacillati</taxon>
        <taxon>Actinomycetota</taxon>
        <taxon>Actinomycetes</taxon>
        <taxon>Jiangellales</taxon>
        <taxon>Jiangellaceae</taxon>
        <taxon>Jiangella</taxon>
    </lineage>
</organism>
<dbReference type="InterPro" id="IPR001845">
    <property type="entry name" value="HTH_ArsR_DNA-bd_dom"/>
</dbReference>
<dbReference type="SMART" id="SM00418">
    <property type="entry name" value="HTH_ARSR"/>
    <property type="match status" value="1"/>
</dbReference>
<dbReference type="InterPro" id="IPR011991">
    <property type="entry name" value="ArsR-like_HTH"/>
</dbReference>
<proteinExistence type="predicted"/>
<comment type="caution">
    <text evidence="5">The sequence shown here is derived from an EMBL/GenBank/DDBJ whole genome shotgun (WGS) entry which is preliminary data.</text>
</comment>
<reference evidence="5 6" key="1">
    <citation type="submission" date="2019-03" db="EMBL/GenBank/DDBJ databases">
        <title>Draft genome sequences of novel Actinobacteria.</title>
        <authorList>
            <person name="Sahin N."/>
            <person name="Ay H."/>
            <person name="Saygin H."/>
        </authorList>
    </citation>
    <scope>NUCLEOTIDE SEQUENCE [LARGE SCALE GENOMIC DNA]</scope>
    <source>
        <strain evidence="5 6">5K138</strain>
    </source>
</reference>
<dbReference type="CDD" id="cd00090">
    <property type="entry name" value="HTH_ARSR"/>
    <property type="match status" value="1"/>
</dbReference>
<dbReference type="Proteomes" id="UP000294739">
    <property type="component" value="Unassembled WGS sequence"/>
</dbReference>
<keyword evidence="3" id="KW-0804">Transcription</keyword>
<dbReference type="InterPro" id="IPR051081">
    <property type="entry name" value="HTH_MetalResp_TranReg"/>
</dbReference>
<dbReference type="Gene3D" id="1.10.10.10">
    <property type="entry name" value="Winged helix-like DNA-binding domain superfamily/Winged helix DNA-binding domain"/>
    <property type="match status" value="1"/>
</dbReference>
<dbReference type="EMBL" id="SMKZ01000092">
    <property type="protein sequence ID" value="TDD95401.1"/>
    <property type="molecule type" value="Genomic_DNA"/>
</dbReference>
<dbReference type="PANTHER" id="PTHR33154:SF33">
    <property type="entry name" value="TRANSCRIPTIONAL REPRESSOR SDPR"/>
    <property type="match status" value="1"/>
</dbReference>
<accession>A0A4R5C6K4</accession>
<evidence type="ECO:0000256" key="2">
    <source>
        <dbReference type="ARBA" id="ARBA00023125"/>
    </source>
</evidence>
<feature type="domain" description="HTH arsR-type" evidence="4">
    <location>
        <begin position="266"/>
        <end position="360"/>
    </location>
</feature>
<dbReference type="PRINTS" id="PR00778">
    <property type="entry name" value="HTHARSR"/>
</dbReference>
<dbReference type="Pfam" id="PF12840">
    <property type="entry name" value="HTH_20"/>
    <property type="match status" value="1"/>
</dbReference>